<organism evidence="2 3">
    <name type="scientific">Sinocyclocheilus grahami</name>
    <name type="common">Dianchi golden-line fish</name>
    <name type="synonym">Barbus grahami</name>
    <dbReference type="NCBI Taxonomy" id="75366"/>
    <lineage>
        <taxon>Eukaryota</taxon>
        <taxon>Metazoa</taxon>
        <taxon>Chordata</taxon>
        <taxon>Craniata</taxon>
        <taxon>Vertebrata</taxon>
        <taxon>Euteleostomi</taxon>
        <taxon>Actinopterygii</taxon>
        <taxon>Neopterygii</taxon>
        <taxon>Teleostei</taxon>
        <taxon>Ostariophysi</taxon>
        <taxon>Cypriniformes</taxon>
        <taxon>Cyprinidae</taxon>
        <taxon>Cyprininae</taxon>
        <taxon>Sinocyclocheilus</taxon>
    </lineage>
</organism>
<dbReference type="GO" id="GO:0005764">
    <property type="term" value="C:lysosome"/>
    <property type="evidence" value="ECO:0007669"/>
    <property type="project" value="TreeGrafter"/>
</dbReference>
<sequence length="173" mass="19638">ASYSYDAHAQQIRFRNYMTVFNESISMDLLLLFQQGVMYEIDYSQLSCQKKVLESSFHPTRVPADAVFMGQVILGTMSVPGLGLLTNSWVGEIPEIQAQYMLTFTEFTCLPVKITLPQHSLTSLCCLWSRSFYNHLLGVQNPQDFVPPFFCPTAAPEEHLPKTSFLKAMRPSQ</sequence>
<accession>A0A672LMG8</accession>
<reference evidence="2" key="2">
    <citation type="submission" date="2025-09" db="UniProtKB">
        <authorList>
            <consortium name="Ensembl"/>
        </authorList>
    </citation>
    <scope>IDENTIFICATION</scope>
</reference>
<proteinExistence type="inferred from homology"/>
<dbReference type="Proteomes" id="UP000472262">
    <property type="component" value="Unassembled WGS sequence"/>
</dbReference>
<reference evidence="2" key="1">
    <citation type="submission" date="2025-08" db="UniProtKB">
        <authorList>
            <consortium name="Ensembl"/>
        </authorList>
    </citation>
    <scope>IDENTIFICATION</scope>
</reference>
<comment type="similarity">
    <text evidence="1">Belongs to the ependymin family.</text>
</comment>
<dbReference type="Pfam" id="PF00811">
    <property type="entry name" value="Ependymin"/>
    <property type="match status" value="1"/>
</dbReference>
<dbReference type="OMA" id="LMGQVFM"/>
<dbReference type="GO" id="GO:0007160">
    <property type="term" value="P:cell-matrix adhesion"/>
    <property type="evidence" value="ECO:0007669"/>
    <property type="project" value="InterPro"/>
</dbReference>
<dbReference type="AlphaFoldDB" id="A0A672LMG8"/>
<gene>
    <name evidence="2" type="primary">LOC107574248</name>
</gene>
<dbReference type="Ensembl" id="ENSSGRT00000029204.1">
    <property type="protein sequence ID" value="ENSSGRP00000027127.1"/>
    <property type="gene ID" value="ENSSGRG00000015599.1"/>
</dbReference>
<dbReference type="PRINTS" id="PR00317">
    <property type="entry name" value="EPENDYMIN"/>
</dbReference>
<dbReference type="PANTHER" id="PTHR10697">
    <property type="entry name" value="MAMMALIAN EPENDYMIN-RELATED PROTEIN 1"/>
    <property type="match status" value="1"/>
</dbReference>
<dbReference type="GO" id="GO:0005576">
    <property type="term" value="C:extracellular region"/>
    <property type="evidence" value="ECO:0007669"/>
    <property type="project" value="InterPro"/>
</dbReference>
<protein>
    <submittedName>
        <fullName evidence="2">Ependymin-like</fullName>
    </submittedName>
</protein>
<dbReference type="GO" id="GO:0005509">
    <property type="term" value="F:calcium ion binding"/>
    <property type="evidence" value="ECO:0007669"/>
    <property type="project" value="InterPro"/>
</dbReference>
<name>A0A672LMG8_SINGR</name>
<dbReference type="PANTHER" id="PTHR10697:SF5">
    <property type="entry name" value="EPENDYMIN-RELATED"/>
    <property type="match status" value="1"/>
</dbReference>
<keyword evidence="3" id="KW-1185">Reference proteome</keyword>
<evidence type="ECO:0000313" key="3">
    <source>
        <dbReference type="Proteomes" id="UP000472262"/>
    </source>
</evidence>
<dbReference type="SMART" id="SM00026">
    <property type="entry name" value="EPEND"/>
    <property type="match status" value="1"/>
</dbReference>
<dbReference type="InParanoid" id="A0A672LMG8"/>
<evidence type="ECO:0000313" key="2">
    <source>
        <dbReference type="Ensembl" id="ENSSGRP00000027127.1"/>
    </source>
</evidence>
<evidence type="ECO:0000256" key="1">
    <source>
        <dbReference type="ARBA" id="ARBA00010771"/>
    </source>
</evidence>
<dbReference type="InterPro" id="IPR001299">
    <property type="entry name" value="Ependymin"/>
</dbReference>